<feature type="transmembrane region" description="Helical" evidence="6">
    <location>
        <begin position="58"/>
        <end position="77"/>
    </location>
</feature>
<feature type="transmembrane region" description="Helical" evidence="6">
    <location>
        <begin position="27"/>
        <end position="52"/>
    </location>
</feature>
<comment type="caution">
    <text evidence="7">The sequence shown here is derived from an EMBL/GenBank/DDBJ whole genome shotgun (WGS) entry which is preliminary data.</text>
</comment>
<feature type="transmembrane region" description="Helical" evidence="6">
    <location>
        <begin position="203"/>
        <end position="233"/>
    </location>
</feature>
<feature type="transmembrane region" description="Helical" evidence="6">
    <location>
        <begin position="343"/>
        <end position="363"/>
    </location>
</feature>
<dbReference type="GO" id="GO:0005886">
    <property type="term" value="C:plasma membrane"/>
    <property type="evidence" value="ECO:0007669"/>
    <property type="project" value="UniProtKB-SubCell"/>
</dbReference>
<dbReference type="Proteomes" id="UP000612956">
    <property type="component" value="Unassembled WGS sequence"/>
</dbReference>
<organism evidence="7 8">
    <name type="scientific">Nocardia camponoti</name>
    <dbReference type="NCBI Taxonomy" id="1616106"/>
    <lineage>
        <taxon>Bacteria</taxon>
        <taxon>Bacillati</taxon>
        <taxon>Actinomycetota</taxon>
        <taxon>Actinomycetes</taxon>
        <taxon>Mycobacteriales</taxon>
        <taxon>Nocardiaceae</taxon>
        <taxon>Nocardia</taxon>
    </lineage>
</organism>
<gene>
    <name evidence="7" type="ORF">GCM10011591_16360</name>
</gene>
<dbReference type="PIRSF" id="PIRSF006060">
    <property type="entry name" value="AA_transporter"/>
    <property type="match status" value="1"/>
</dbReference>
<feature type="transmembrane region" description="Helical" evidence="6">
    <location>
        <begin position="103"/>
        <end position="127"/>
    </location>
</feature>
<keyword evidence="3 6" id="KW-0812">Transmembrane</keyword>
<reference evidence="7" key="1">
    <citation type="journal article" date="2014" name="Int. J. Syst. Evol. Microbiol.">
        <title>Complete genome sequence of Corynebacterium casei LMG S-19264T (=DSM 44701T), isolated from a smear-ripened cheese.</title>
        <authorList>
            <consortium name="US DOE Joint Genome Institute (JGI-PGF)"/>
            <person name="Walter F."/>
            <person name="Albersmeier A."/>
            <person name="Kalinowski J."/>
            <person name="Ruckert C."/>
        </authorList>
    </citation>
    <scope>NUCLEOTIDE SEQUENCE</scope>
    <source>
        <strain evidence="7">CGMCC 4.7278</strain>
    </source>
</reference>
<feature type="transmembrane region" description="Helical" evidence="6">
    <location>
        <begin position="139"/>
        <end position="156"/>
    </location>
</feature>
<accession>A0A917V6U1</accession>
<keyword evidence="8" id="KW-1185">Reference proteome</keyword>
<feature type="transmembrane region" description="Helical" evidence="6">
    <location>
        <begin position="425"/>
        <end position="445"/>
    </location>
</feature>
<protein>
    <submittedName>
        <fullName evidence="7">Amino acid transporter</fullName>
    </submittedName>
</protein>
<evidence type="ECO:0000313" key="8">
    <source>
        <dbReference type="Proteomes" id="UP000612956"/>
    </source>
</evidence>
<feature type="transmembrane region" description="Helical" evidence="6">
    <location>
        <begin position="369"/>
        <end position="387"/>
    </location>
</feature>
<dbReference type="AlphaFoldDB" id="A0A917V6U1"/>
<feature type="transmembrane region" description="Helical" evidence="6">
    <location>
        <begin position="288"/>
        <end position="312"/>
    </location>
</feature>
<dbReference type="InterPro" id="IPR002293">
    <property type="entry name" value="AA/rel_permease1"/>
</dbReference>
<keyword evidence="5 6" id="KW-0472">Membrane</keyword>
<evidence type="ECO:0000256" key="5">
    <source>
        <dbReference type="ARBA" id="ARBA00023136"/>
    </source>
</evidence>
<dbReference type="Pfam" id="PF13520">
    <property type="entry name" value="AA_permease_2"/>
    <property type="match status" value="1"/>
</dbReference>
<evidence type="ECO:0000313" key="7">
    <source>
        <dbReference type="EMBL" id="GGK45511.1"/>
    </source>
</evidence>
<dbReference type="PANTHER" id="PTHR42770:SF7">
    <property type="entry name" value="MEMBRANE PROTEIN"/>
    <property type="match status" value="1"/>
</dbReference>
<evidence type="ECO:0000256" key="3">
    <source>
        <dbReference type="ARBA" id="ARBA00022692"/>
    </source>
</evidence>
<comment type="subcellular location">
    <subcellularLocation>
        <location evidence="1">Cell membrane</location>
        <topology evidence="1">Multi-pass membrane protein</topology>
    </subcellularLocation>
</comment>
<dbReference type="InterPro" id="IPR050367">
    <property type="entry name" value="APC_superfamily"/>
</dbReference>
<reference evidence="7" key="2">
    <citation type="submission" date="2020-09" db="EMBL/GenBank/DDBJ databases">
        <authorList>
            <person name="Sun Q."/>
            <person name="Zhou Y."/>
        </authorList>
    </citation>
    <scope>NUCLEOTIDE SEQUENCE</scope>
    <source>
        <strain evidence="7">CGMCC 4.7278</strain>
    </source>
</reference>
<feature type="transmembrane region" description="Helical" evidence="6">
    <location>
        <begin position="399"/>
        <end position="419"/>
    </location>
</feature>
<dbReference type="Gene3D" id="1.20.1740.10">
    <property type="entry name" value="Amino acid/polyamine transporter I"/>
    <property type="match status" value="1"/>
</dbReference>
<feature type="transmembrane region" description="Helical" evidence="6">
    <location>
        <begin position="163"/>
        <end position="183"/>
    </location>
</feature>
<dbReference type="GO" id="GO:0022857">
    <property type="term" value="F:transmembrane transporter activity"/>
    <property type="evidence" value="ECO:0007669"/>
    <property type="project" value="InterPro"/>
</dbReference>
<dbReference type="PANTHER" id="PTHR42770">
    <property type="entry name" value="AMINO ACID TRANSPORTER-RELATED"/>
    <property type="match status" value="1"/>
</dbReference>
<feature type="transmembrane region" description="Helical" evidence="6">
    <location>
        <begin position="245"/>
        <end position="268"/>
    </location>
</feature>
<keyword evidence="2" id="KW-1003">Cell membrane</keyword>
<evidence type="ECO:0000256" key="2">
    <source>
        <dbReference type="ARBA" id="ARBA00022475"/>
    </source>
</evidence>
<proteinExistence type="predicted"/>
<keyword evidence="4 6" id="KW-1133">Transmembrane helix</keyword>
<evidence type="ECO:0000256" key="1">
    <source>
        <dbReference type="ARBA" id="ARBA00004651"/>
    </source>
</evidence>
<name>A0A917V6U1_9NOCA</name>
<dbReference type="RefSeq" id="WP_188828127.1">
    <property type="nucleotide sequence ID" value="NZ_BMMW01000001.1"/>
</dbReference>
<sequence length="461" mass="48056">MVEALTSTATPPPPPAEPEKLTRSIGVFGGTMLTLSCLTPASSLFVIVPGLLETQGTGAALTLLIAALLCIGVAFCYSELGTLVPSAGGEYASTAKLLGRKPAWLVFAITLVSVLSIPAIMAVGTAQYLAPLFDADPKIVGAGVMLLSLAMGLVHLRTNAWVTGAFLVLEVIAAGIVAVLGFAHTERGLSTLIHPEVFADNAASPMTIGVLISGLAVALFALQGFATAVYLVEEMHQPRRTVVRTVLWTLALGAVVVIVPTIAITLGAPDLAALAGGDLPAMVTAWSSSGLSTFVSLCIALAIVNACVVMVIQNSRVVYASARDQAWPAPVNRALTKVNRLGAPWIATLVVGVPGAALCFVELTVLGEVTSVVIVGMYMAMAIGALVSRRGGHQESTAWRMPLWPTVPILTLIALIYILTQQAPLPLAITAGVIAAAFLYWGLYLRKHPTDRWSIQVPSET</sequence>
<dbReference type="EMBL" id="BMMW01000001">
    <property type="protein sequence ID" value="GGK45511.1"/>
    <property type="molecule type" value="Genomic_DNA"/>
</dbReference>
<evidence type="ECO:0000256" key="6">
    <source>
        <dbReference type="SAM" id="Phobius"/>
    </source>
</evidence>
<evidence type="ECO:0000256" key="4">
    <source>
        <dbReference type="ARBA" id="ARBA00022989"/>
    </source>
</evidence>